<protein>
    <submittedName>
        <fullName evidence="5">Helix-turn-helix transcriptional regulator</fullName>
    </submittedName>
</protein>
<sequence length="297" mass="32060">MMFPEAATEADVFAQAVARLRDSTGCPLSFGGPTYRDTTDVHTICGNQGVGLVGLRVQLGRGLGGRAMLERRAKVTTNYRGSSRITHDYDVQVLSEHVQSLMAVPVIVDKHVRGVLYGGFRAAPDSQSMSLGQAVALGKKVEDELRLRDELSRRMRVGSASVSELGGGGLTARQLEELRGTFSELREVASLLGDAEVRARLRGIEERLVRFAGDHGDPRSREAVVTAELAEAPVKLSPRELDVLGQIALGLTNKDIARKLILTESTVKSYLGTAMTKLDAGSRYQALAKARHLGLLP</sequence>
<dbReference type="PANTHER" id="PTHR44688">
    <property type="entry name" value="DNA-BINDING TRANSCRIPTIONAL ACTIVATOR DEVR_DOSR"/>
    <property type="match status" value="1"/>
</dbReference>
<gene>
    <name evidence="5" type="ORF">F8O03_10915</name>
</gene>
<dbReference type="PRINTS" id="PR00038">
    <property type="entry name" value="HTHLUXR"/>
</dbReference>
<evidence type="ECO:0000259" key="4">
    <source>
        <dbReference type="PROSITE" id="PS50043"/>
    </source>
</evidence>
<dbReference type="SUPFAM" id="SSF55781">
    <property type="entry name" value="GAF domain-like"/>
    <property type="match status" value="1"/>
</dbReference>
<keyword evidence="3" id="KW-0804">Transcription</keyword>
<dbReference type="EMBL" id="WBJX01000003">
    <property type="protein sequence ID" value="KAB1637712.1"/>
    <property type="molecule type" value="Genomic_DNA"/>
</dbReference>
<dbReference type="Gene3D" id="1.10.10.10">
    <property type="entry name" value="Winged helix-like DNA-binding domain superfamily/Winged helix DNA-binding domain"/>
    <property type="match status" value="1"/>
</dbReference>
<name>A0A7J5B1I5_9MICO</name>
<dbReference type="SUPFAM" id="SSF46894">
    <property type="entry name" value="C-terminal effector domain of the bipartite response regulators"/>
    <property type="match status" value="1"/>
</dbReference>
<evidence type="ECO:0000313" key="5">
    <source>
        <dbReference type="EMBL" id="KAB1637712.1"/>
    </source>
</evidence>
<dbReference type="Pfam" id="PF00196">
    <property type="entry name" value="GerE"/>
    <property type="match status" value="1"/>
</dbReference>
<dbReference type="InterPro" id="IPR016032">
    <property type="entry name" value="Sig_transdc_resp-reg_C-effctor"/>
</dbReference>
<accession>A0A7J5B1I5</accession>
<feature type="domain" description="HTH luxR-type" evidence="4">
    <location>
        <begin position="229"/>
        <end position="294"/>
    </location>
</feature>
<organism evidence="5 6">
    <name type="scientific">Pseudoclavibacter terrae</name>
    <dbReference type="NCBI Taxonomy" id="1530195"/>
    <lineage>
        <taxon>Bacteria</taxon>
        <taxon>Bacillati</taxon>
        <taxon>Actinomycetota</taxon>
        <taxon>Actinomycetes</taxon>
        <taxon>Micrococcales</taxon>
        <taxon>Microbacteriaceae</taxon>
        <taxon>Pseudoclavibacter</taxon>
    </lineage>
</organism>
<dbReference type="InterPro" id="IPR029016">
    <property type="entry name" value="GAF-like_dom_sf"/>
</dbReference>
<dbReference type="PROSITE" id="PS50043">
    <property type="entry name" value="HTH_LUXR_2"/>
    <property type="match status" value="1"/>
</dbReference>
<keyword evidence="2" id="KW-0238">DNA-binding</keyword>
<dbReference type="SMART" id="SM00421">
    <property type="entry name" value="HTH_LUXR"/>
    <property type="match status" value="1"/>
</dbReference>
<evidence type="ECO:0000256" key="1">
    <source>
        <dbReference type="ARBA" id="ARBA00023015"/>
    </source>
</evidence>
<dbReference type="PANTHER" id="PTHR44688:SF16">
    <property type="entry name" value="DNA-BINDING TRANSCRIPTIONAL ACTIVATOR DEVR_DOSR"/>
    <property type="match status" value="1"/>
</dbReference>
<dbReference type="CDD" id="cd06170">
    <property type="entry name" value="LuxR_C_like"/>
    <property type="match status" value="1"/>
</dbReference>
<dbReference type="GO" id="GO:0003677">
    <property type="term" value="F:DNA binding"/>
    <property type="evidence" value="ECO:0007669"/>
    <property type="project" value="UniProtKB-KW"/>
</dbReference>
<reference evidence="5 6" key="1">
    <citation type="submission" date="2019-09" db="EMBL/GenBank/DDBJ databases">
        <title>Phylogeny of genus Pseudoclavibacter and closely related genus.</title>
        <authorList>
            <person name="Li Y."/>
        </authorList>
    </citation>
    <scope>NUCLEOTIDE SEQUENCE [LARGE SCALE GENOMIC DNA]</scope>
    <source>
        <strain evidence="5 6">THG-MD12</strain>
    </source>
</reference>
<keyword evidence="6" id="KW-1185">Reference proteome</keyword>
<proteinExistence type="predicted"/>
<dbReference type="Proteomes" id="UP000490386">
    <property type="component" value="Unassembled WGS sequence"/>
</dbReference>
<dbReference type="InterPro" id="IPR036388">
    <property type="entry name" value="WH-like_DNA-bd_sf"/>
</dbReference>
<keyword evidence="1" id="KW-0805">Transcription regulation</keyword>
<dbReference type="OrthoDB" id="4069167at2"/>
<evidence type="ECO:0000313" key="6">
    <source>
        <dbReference type="Proteomes" id="UP000490386"/>
    </source>
</evidence>
<dbReference type="RefSeq" id="WP_146079213.1">
    <property type="nucleotide sequence ID" value="NZ_CANKVH010000013.1"/>
</dbReference>
<dbReference type="Gene3D" id="3.30.450.40">
    <property type="match status" value="1"/>
</dbReference>
<comment type="caution">
    <text evidence="5">The sequence shown here is derived from an EMBL/GenBank/DDBJ whole genome shotgun (WGS) entry which is preliminary data.</text>
</comment>
<evidence type="ECO:0000256" key="2">
    <source>
        <dbReference type="ARBA" id="ARBA00023125"/>
    </source>
</evidence>
<dbReference type="GO" id="GO:0006355">
    <property type="term" value="P:regulation of DNA-templated transcription"/>
    <property type="evidence" value="ECO:0007669"/>
    <property type="project" value="InterPro"/>
</dbReference>
<dbReference type="AlphaFoldDB" id="A0A7J5B1I5"/>
<dbReference type="InterPro" id="IPR000792">
    <property type="entry name" value="Tscrpt_reg_LuxR_C"/>
</dbReference>
<evidence type="ECO:0000256" key="3">
    <source>
        <dbReference type="ARBA" id="ARBA00023163"/>
    </source>
</evidence>